<dbReference type="GO" id="GO:0140078">
    <property type="term" value="F:class I DNA-(apurinic or apyrimidinic site) endonuclease activity"/>
    <property type="evidence" value="ECO:0007669"/>
    <property type="project" value="UniProtKB-EC"/>
</dbReference>
<keyword evidence="7" id="KW-0862">Zinc</keyword>
<evidence type="ECO:0000256" key="12">
    <source>
        <dbReference type="ARBA" id="ARBA00023295"/>
    </source>
</evidence>
<keyword evidence="4" id="KW-0227">DNA damage</keyword>
<name>A0A2N0VJH1_9BACT</name>
<dbReference type="InterPro" id="IPR015886">
    <property type="entry name" value="H2TH_FPG"/>
</dbReference>
<dbReference type="Gene3D" id="1.10.8.50">
    <property type="match status" value="1"/>
</dbReference>
<dbReference type="SUPFAM" id="SSF57716">
    <property type="entry name" value="Glucocorticoid receptor-like (DNA-binding domain)"/>
    <property type="match status" value="1"/>
</dbReference>
<keyword evidence="16" id="KW-0540">Nuclease</keyword>
<dbReference type="AlphaFoldDB" id="A0A2N0VJH1"/>
<gene>
    <name evidence="16" type="ORF">CWD77_02435</name>
</gene>
<dbReference type="EMBL" id="PISP01000001">
    <property type="protein sequence ID" value="PKD44345.1"/>
    <property type="molecule type" value="Genomic_DNA"/>
</dbReference>
<dbReference type="PROSITE" id="PS51066">
    <property type="entry name" value="ZF_FPG_2"/>
    <property type="match status" value="1"/>
</dbReference>
<evidence type="ECO:0000256" key="3">
    <source>
        <dbReference type="ARBA" id="ARBA00022723"/>
    </source>
</evidence>
<dbReference type="SUPFAM" id="SSF81624">
    <property type="entry name" value="N-terminal domain of MutM-like DNA repair proteins"/>
    <property type="match status" value="1"/>
</dbReference>
<comment type="caution">
    <text evidence="16">The sequence shown here is derived from an EMBL/GenBank/DDBJ whole genome shotgun (WGS) entry which is preliminary data.</text>
</comment>
<dbReference type="Gene3D" id="3.20.190.10">
    <property type="entry name" value="MutM-like, N-terminal"/>
    <property type="match status" value="1"/>
</dbReference>
<organism evidence="16 17">
    <name type="scientific">Rhodohalobacter barkolensis</name>
    <dbReference type="NCBI Taxonomy" id="2053187"/>
    <lineage>
        <taxon>Bacteria</taxon>
        <taxon>Pseudomonadati</taxon>
        <taxon>Balneolota</taxon>
        <taxon>Balneolia</taxon>
        <taxon>Balneolales</taxon>
        <taxon>Balneolaceae</taxon>
        <taxon>Rhodohalobacter</taxon>
    </lineage>
</organism>
<keyword evidence="16" id="KW-0255">Endonuclease</keyword>
<evidence type="ECO:0000313" key="16">
    <source>
        <dbReference type="EMBL" id="PKD44345.1"/>
    </source>
</evidence>
<evidence type="ECO:0000256" key="6">
    <source>
        <dbReference type="ARBA" id="ARBA00022801"/>
    </source>
</evidence>
<dbReference type="GO" id="GO:0008270">
    <property type="term" value="F:zinc ion binding"/>
    <property type="evidence" value="ECO:0007669"/>
    <property type="project" value="UniProtKB-KW"/>
</dbReference>
<protein>
    <recommendedName>
        <fullName evidence="2">DNA-(apurinic or apyrimidinic site) lyase</fullName>
        <ecNumber evidence="2">4.2.99.18</ecNumber>
    </recommendedName>
</protein>
<dbReference type="PANTHER" id="PTHR42697">
    <property type="entry name" value="ENDONUCLEASE 8"/>
    <property type="match status" value="1"/>
</dbReference>
<dbReference type="SMART" id="SM01232">
    <property type="entry name" value="H2TH"/>
    <property type="match status" value="1"/>
</dbReference>
<keyword evidence="6" id="KW-0378">Hydrolase</keyword>
<evidence type="ECO:0000256" key="4">
    <source>
        <dbReference type="ARBA" id="ARBA00022763"/>
    </source>
</evidence>
<dbReference type="OrthoDB" id="9800855at2"/>
<evidence type="ECO:0000259" key="15">
    <source>
        <dbReference type="PROSITE" id="PS51068"/>
    </source>
</evidence>
<comment type="similarity">
    <text evidence="1">Belongs to the FPG family.</text>
</comment>
<dbReference type="Pfam" id="PF06831">
    <property type="entry name" value="H2TH"/>
    <property type="match status" value="1"/>
</dbReference>
<feature type="domain" description="Formamidopyrimidine-DNA glycosylase catalytic" evidence="15">
    <location>
        <begin position="2"/>
        <end position="118"/>
    </location>
</feature>
<keyword evidence="17" id="KW-1185">Reference proteome</keyword>
<reference evidence="16 17" key="1">
    <citation type="submission" date="2017-11" db="EMBL/GenBank/DDBJ databases">
        <title>Rhodohalobacter 15182 sp. nov., isolated from a salt lake.</title>
        <authorList>
            <person name="Han S."/>
        </authorList>
    </citation>
    <scope>NUCLEOTIDE SEQUENCE [LARGE SCALE GENOMIC DNA]</scope>
    <source>
        <strain evidence="16 17">15182</strain>
    </source>
</reference>
<dbReference type="GO" id="GO:0003684">
    <property type="term" value="F:damaged DNA binding"/>
    <property type="evidence" value="ECO:0007669"/>
    <property type="project" value="InterPro"/>
</dbReference>
<dbReference type="InterPro" id="IPR012319">
    <property type="entry name" value="FPG_cat"/>
</dbReference>
<evidence type="ECO:0000256" key="7">
    <source>
        <dbReference type="ARBA" id="ARBA00022833"/>
    </source>
</evidence>
<evidence type="ECO:0000256" key="11">
    <source>
        <dbReference type="ARBA" id="ARBA00023268"/>
    </source>
</evidence>
<accession>A0A2N0VJH1</accession>
<feature type="domain" description="FPG-type" evidence="14">
    <location>
        <begin position="237"/>
        <end position="271"/>
    </location>
</feature>
<keyword evidence="5 13" id="KW-0863">Zinc-finger</keyword>
<dbReference type="InterPro" id="IPR010979">
    <property type="entry name" value="Ribosomal_uS13-like_H2TH"/>
</dbReference>
<keyword evidence="10" id="KW-0456">Lyase</keyword>
<keyword evidence="12" id="KW-0326">Glycosidase</keyword>
<dbReference type="RefSeq" id="WP_101071637.1">
    <property type="nucleotide sequence ID" value="NZ_PISP01000001.1"/>
</dbReference>
<evidence type="ECO:0000256" key="1">
    <source>
        <dbReference type="ARBA" id="ARBA00009409"/>
    </source>
</evidence>
<evidence type="ECO:0000256" key="5">
    <source>
        <dbReference type="ARBA" id="ARBA00022771"/>
    </source>
</evidence>
<dbReference type="EC" id="4.2.99.18" evidence="2"/>
<dbReference type="InterPro" id="IPR000214">
    <property type="entry name" value="Znf_DNA_glyclase/AP_lyase"/>
</dbReference>
<evidence type="ECO:0000256" key="9">
    <source>
        <dbReference type="ARBA" id="ARBA00023204"/>
    </source>
</evidence>
<keyword evidence="11" id="KW-0511">Multifunctional enzyme</keyword>
<evidence type="ECO:0000259" key="14">
    <source>
        <dbReference type="PROSITE" id="PS51066"/>
    </source>
</evidence>
<evidence type="ECO:0000256" key="2">
    <source>
        <dbReference type="ARBA" id="ARBA00012720"/>
    </source>
</evidence>
<dbReference type="Proteomes" id="UP000233398">
    <property type="component" value="Unassembled WGS sequence"/>
</dbReference>
<dbReference type="NCBIfam" id="NF007763">
    <property type="entry name" value="PRK10445.1"/>
    <property type="match status" value="1"/>
</dbReference>
<evidence type="ECO:0000256" key="8">
    <source>
        <dbReference type="ARBA" id="ARBA00023125"/>
    </source>
</evidence>
<proteinExistence type="inferred from homology"/>
<dbReference type="SUPFAM" id="SSF46946">
    <property type="entry name" value="S13-like H2TH domain"/>
    <property type="match status" value="1"/>
</dbReference>
<dbReference type="Pfam" id="PF01149">
    <property type="entry name" value="Fapy_DNA_glyco"/>
    <property type="match status" value="1"/>
</dbReference>
<dbReference type="GO" id="GO:0000703">
    <property type="term" value="F:oxidized pyrimidine nucleobase lesion DNA N-glycosylase activity"/>
    <property type="evidence" value="ECO:0007669"/>
    <property type="project" value="TreeGrafter"/>
</dbReference>
<keyword evidence="9" id="KW-0234">DNA repair</keyword>
<evidence type="ECO:0000313" key="17">
    <source>
        <dbReference type="Proteomes" id="UP000233398"/>
    </source>
</evidence>
<evidence type="ECO:0000256" key="13">
    <source>
        <dbReference type="PROSITE-ProRule" id="PRU00391"/>
    </source>
</evidence>
<keyword evidence="8" id="KW-0238">DNA-binding</keyword>
<dbReference type="GO" id="GO:0006284">
    <property type="term" value="P:base-excision repair"/>
    <property type="evidence" value="ECO:0007669"/>
    <property type="project" value="InterPro"/>
</dbReference>
<dbReference type="SMART" id="SM00898">
    <property type="entry name" value="Fapy_DNA_glyco"/>
    <property type="match status" value="1"/>
</dbReference>
<keyword evidence="3" id="KW-0479">Metal-binding</keyword>
<evidence type="ECO:0000256" key="10">
    <source>
        <dbReference type="ARBA" id="ARBA00023239"/>
    </source>
</evidence>
<dbReference type="InterPro" id="IPR035937">
    <property type="entry name" value="FPG_N"/>
</dbReference>
<dbReference type="PROSITE" id="PS51068">
    <property type="entry name" value="FPG_CAT"/>
    <property type="match status" value="1"/>
</dbReference>
<dbReference type="PANTHER" id="PTHR42697:SF1">
    <property type="entry name" value="ENDONUCLEASE 8"/>
    <property type="match status" value="1"/>
</dbReference>
<sequence>MPEGPEVHREADKIRNAIGDQAPIYLYFYHDHLKPFESDLTDKKVENVEAYGKGLVISFEDDYHIYSHNQLYGKWFIKSAGEYPTTNRELRLEIRTHQKSALLYSASEIDVMDSVSLHEHPYLNRLGPDLLKGVSPETISERTIDDQFRRKSFASLLLDQGFLSGVGNYLRTEILFDAQIHPKMRPMDLSHEAVERFSKSALTITGRSYQTGGLTTPEGLAVRLKSEGKKRKDYRHYLFGREDKPCHVCGENILKTRMSGRRIYICESCQNL</sequence>